<reference evidence="5" key="1">
    <citation type="journal article" date="2017" name="Appl. Environ. Microbiol.">
        <title>Genomic analysis of Calderihabitans maritimus KKC1, a thermophilic hydrogenogenic carboxydotrophic bacterium isolated from marine sediment.</title>
        <authorList>
            <person name="Omae K."/>
            <person name="Yoneda Y."/>
            <person name="Fukuyama Y."/>
            <person name="Yoshida T."/>
            <person name="Sako Y."/>
        </authorList>
    </citation>
    <scope>NUCLEOTIDE SEQUENCE [LARGE SCALE GENOMIC DNA]</scope>
    <source>
        <strain evidence="5">KKC1</strain>
    </source>
</reference>
<dbReference type="InterPro" id="IPR011642">
    <property type="entry name" value="Gate_dom"/>
</dbReference>
<dbReference type="Pfam" id="PF07664">
    <property type="entry name" value="FeoB_C"/>
    <property type="match status" value="1"/>
</dbReference>
<feature type="transmembrane region" description="Helical" evidence="1">
    <location>
        <begin position="230"/>
        <end position="253"/>
    </location>
</feature>
<feature type="transmembrane region" description="Helical" evidence="1">
    <location>
        <begin position="206"/>
        <end position="223"/>
    </location>
</feature>
<comment type="caution">
    <text evidence="4">The sequence shown here is derived from an EMBL/GenBank/DDBJ whole genome shotgun (WGS) entry which is preliminary data.</text>
</comment>
<feature type="transmembrane region" description="Helical" evidence="1">
    <location>
        <begin position="386"/>
        <end position="412"/>
    </location>
</feature>
<accession>A0A1Z5HN46</accession>
<dbReference type="AlphaFoldDB" id="A0A1Z5HN46"/>
<feature type="transmembrane region" description="Helical" evidence="1">
    <location>
        <begin position="292"/>
        <end position="311"/>
    </location>
</feature>
<evidence type="ECO:0000259" key="3">
    <source>
        <dbReference type="Pfam" id="PF07670"/>
    </source>
</evidence>
<dbReference type="PANTHER" id="PTHR43185">
    <property type="entry name" value="FERROUS IRON TRANSPORT PROTEIN B"/>
    <property type="match status" value="1"/>
</dbReference>
<feature type="domain" description="Ferrous iron transport protein B C-terminal" evidence="2">
    <location>
        <begin position="236"/>
        <end position="284"/>
    </location>
</feature>
<dbReference type="PANTHER" id="PTHR43185:SF2">
    <property type="entry name" value="FERROUS IRON TRANSPORT PROTEIN B"/>
    <property type="match status" value="1"/>
</dbReference>
<keyword evidence="1" id="KW-0472">Membrane</keyword>
<dbReference type="RefSeq" id="WP_088552551.1">
    <property type="nucleotide sequence ID" value="NZ_BDGJ01000002.1"/>
</dbReference>
<dbReference type="InterPro" id="IPR050860">
    <property type="entry name" value="FeoB_GTPase"/>
</dbReference>
<evidence type="ECO:0000313" key="5">
    <source>
        <dbReference type="Proteomes" id="UP000197032"/>
    </source>
</evidence>
<dbReference type="GO" id="GO:0015093">
    <property type="term" value="F:ferrous iron transmembrane transporter activity"/>
    <property type="evidence" value="ECO:0007669"/>
    <property type="project" value="InterPro"/>
</dbReference>
<dbReference type="Proteomes" id="UP000197032">
    <property type="component" value="Unassembled WGS sequence"/>
</dbReference>
<dbReference type="Pfam" id="PF07670">
    <property type="entry name" value="Gate"/>
    <property type="match status" value="2"/>
</dbReference>
<keyword evidence="1" id="KW-0812">Transmembrane</keyword>
<name>A0A1Z5HN46_9FIRM</name>
<gene>
    <name evidence="4" type="ORF">KKC1_01010</name>
</gene>
<feature type="transmembrane region" description="Helical" evidence="1">
    <location>
        <begin position="340"/>
        <end position="366"/>
    </location>
</feature>
<feature type="transmembrane region" description="Helical" evidence="1">
    <location>
        <begin position="419"/>
        <end position="440"/>
    </location>
</feature>
<feature type="transmembrane region" description="Helical" evidence="1">
    <location>
        <begin position="118"/>
        <end position="139"/>
    </location>
</feature>
<feature type="transmembrane region" description="Helical" evidence="1">
    <location>
        <begin position="54"/>
        <end position="73"/>
    </location>
</feature>
<evidence type="ECO:0000256" key="1">
    <source>
        <dbReference type="SAM" id="Phobius"/>
    </source>
</evidence>
<proteinExistence type="predicted"/>
<dbReference type="OrthoDB" id="9809127at2"/>
<sequence length="450" mass="50119">MDKTHTFAANYRDEIVRAIYQHAEIIAGRVVREKTSPRKTRWDQRLDDIVTSRWLGFPLMGLLLTGVLWLTVVGANYPSQLLATILFWGEKQLVELFQFLNFPPWLSGVLVKGTYRSMAWVVSVMLPPMAIFFPCFTLLEDLGYLPRVAFNLDRFFKKAGAHGKQALTMSMGFGCNAAGVTSCRIIDSPRERLIAILTNNFVPCNGRFPLLITLSVIFVGSSLPAHRSWVATAVITLIVLLGITVTFMTSWLLSRTLLKGLPSSFALELPPYRPPQIGKVIVRSVLDRTVLVLGRAVAFAAPAGAITWILANTYIGKYNMISYLAGWLHPYGQSLGLDGYILTAFFLGLPANEIVLPILIMSYTSAGAMVELESLETLRTLLVDHGWTWVTAVSMMLFSLLHFPCSTTLWTIRKETGSWLWTLTAFGLPLVTASLVTFLFNQTVKLLGLF</sequence>
<feature type="domain" description="Nucleoside transporter/FeoB GTPase Gate" evidence="3">
    <location>
        <begin position="123"/>
        <end position="214"/>
    </location>
</feature>
<evidence type="ECO:0000259" key="2">
    <source>
        <dbReference type="Pfam" id="PF07664"/>
    </source>
</evidence>
<dbReference type="GO" id="GO:0005886">
    <property type="term" value="C:plasma membrane"/>
    <property type="evidence" value="ECO:0007669"/>
    <property type="project" value="TreeGrafter"/>
</dbReference>
<dbReference type="InterPro" id="IPR011640">
    <property type="entry name" value="Fe2_transport_prot_B_C"/>
</dbReference>
<organism evidence="4 5">
    <name type="scientific">Calderihabitans maritimus</name>
    <dbReference type="NCBI Taxonomy" id="1246530"/>
    <lineage>
        <taxon>Bacteria</taxon>
        <taxon>Bacillati</taxon>
        <taxon>Bacillota</taxon>
        <taxon>Clostridia</taxon>
        <taxon>Neomoorellales</taxon>
        <taxon>Calderihabitantaceae</taxon>
        <taxon>Calderihabitans</taxon>
    </lineage>
</organism>
<dbReference type="EMBL" id="BDGJ01000002">
    <property type="protein sequence ID" value="GAW90939.1"/>
    <property type="molecule type" value="Genomic_DNA"/>
</dbReference>
<protein>
    <submittedName>
        <fullName evidence="4">Ferrous iron transport B domain-containing protein</fullName>
    </submittedName>
</protein>
<keyword evidence="1" id="KW-1133">Transmembrane helix</keyword>
<feature type="domain" description="Nucleoside transporter/FeoB GTPase Gate" evidence="3">
    <location>
        <begin position="296"/>
        <end position="419"/>
    </location>
</feature>
<evidence type="ECO:0000313" key="4">
    <source>
        <dbReference type="EMBL" id="GAW90939.1"/>
    </source>
</evidence>
<keyword evidence="5" id="KW-1185">Reference proteome</keyword>